<keyword evidence="2" id="KW-1015">Disulfide bond</keyword>
<feature type="signal peptide" evidence="3">
    <location>
        <begin position="1"/>
        <end position="25"/>
    </location>
</feature>
<evidence type="ECO:0000256" key="1">
    <source>
        <dbReference type="ARBA" id="ARBA00010149"/>
    </source>
</evidence>
<evidence type="ECO:0000313" key="5">
    <source>
        <dbReference type="EMBL" id="KAG2632774.1"/>
    </source>
</evidence>
<organism evidence="5 6">
    <name type="scientific">Panicum virgatum</name>
    <name type="common">Blackwell switchgrass</name>
    <dbReference type="NCBI Taxonomy" id="38727"/>
    <lineage>
        <taxon>Eukaryota</taxon>
        <taxon>Viridiplantae</taxon>
        <taxon>Streptophyta</taxon>
        <taxon>Embryophyta</taxon>
        <taxon>Tracheophyta</taxon>
        <taxon>Spermatophyta</taxon>
        <taxon>Magnoliopsida</taxon>
        <taxon>Liliopsida</taxon>
        <taxon>Poales</taxon>
        <taxon>Poaceae</taxon>
        <taxon>PACMAD clade</taxon>
        <taxon>Panicoideae</taxon>
        <taxon>Panicodae</taxon>
        <taxon>Paniceae</taxon>
        <taxon>Panicinae</taxon>
        <taxon>Panicum</taxon>
        <taxon>Panicum sect. Hiantes</taxon>
    </lineage>
</organism>
<keyword evidence="3" id="KW-0732">Signal</keyword>
<dbReference type="EMBL" id="CM029040">
    <property type="protein sequence ID" value="KAG2632774.1"/>
    <property type="molecule type" value="Genomic_DNA"/>
</dbReference>
<accession>A0A8T0VHH5</accession>
<gene>
    <name evidence="5" type="ORF">PVAP13_2NG124200</name>
</gene>
<evidence type="ECO:0000256" key="3">
    <source>
        <dbReference type="SAM" id="SignalP"/>
    </source>
</evidence>
<comment type="caution">
    <text evidence="5">The sequence shown here is derived from an EMBL/GenBank/DDBJ whole genome shotgun (WGS) entry which is preliminary data.</text>
</comment>
<proteinExistence type="inferred from homology"/>
<comment type="similarity">
    <text evidence="1">Belongs to the MEG family.</text>
</comment>
<reference evidence="5" key="1">
    <citation type="submission" date="2020-05" db="EMBL/GenBank/DDBJ databases">
        <title>WGS assembly of Panicum virgatum.</title>
        <authorList>
            <person name="Lovell J.T."/>
            <person name="Jenkins J."/>
            <person name="Shu S."/>
            <person name="Juenger T.E."/>
            <person name="Schmutz J."/>
        </authorList>
    </citation>
    <scope>NUCLEOTIDE SEQUENCE</scope>
    <source>
        <strain evidence="5">AP13</strain>
    </source>
</reference>
<feature type="chain" id="PRO_5035767882" description="Meg domain-containing protein" evidence="3">
    <location>
        <begin position="26"/>
        <end position="116"/>
    </location>
</feature>
<evidence type="ECO:0000259" key="4">
    <source>
        <dbReference type="Pfam" id="PF24153"/>
    </source>
</evidence>
<keyword evidence="6" id="KW-1185">Reference proteome</keyword>
<protein>
    <recommendedName>
        <fullName evidence="4">Meg domain-containing protein</fullName>
    </recommendedName>
</protein>
<evidence type="ECO:0000313" key="6">
    <source>
        <dbReference type="Proteomes" id="UP000823388"/>
    </source>
</evidence>
<evidence type="ECO:0000256" key="2">
    <source>
        <dbReference type="ARBA" id="ARBA00023157"/>
    </source>
</evidence>
<name>A0A8T0VHH5_PANVG</name>
<feature type="domain" description="Meg" evidence="4">
    <location>
        <begin position="1"/>
        <end position="65"/>
    </location>
</feature>
<dbReference type="AlphaFoldDB" id="A0A8T0VHH5"/>
<dbReference type="Proteomes" id="UP000823388">
    <property type="component" value="Chromosome 2N"/>
</dbReference>
<sequence>MENTKQIDALVLLSLLLLSYYAAHAQCGGLDELADKKPAIPTGICYERKHPCIGGLCWCCYGDHCLSVHTAADGSDGQPDAYYREDVDCAQPSSIEPAPIVAAEWVHTYFAKLVAC</sequence>
<dbReference type="InterPro" id="IPR056205">
    <property type="entry name" value="Meg"/>
</dbReference>
<dbReference type="Pfam" id="PF24153">
    <property type="entry name" value="Meg"/>
    <property type="match status" value="1"/>
</dbReference>